<name>A0A1V0SHS0_9VIRU</name>
<evidence type="ECO:0000313" key="1">
    <source>
        <dbReference type="EMBL" id="ARF11178.1"/>
    </source>
</evidence>
<protein>
    <recommendedName>
        <fullName evidence="2">Nuclease</fullName>
    </recommendedName>
</protein>
<reference evidence="1" key="1">
    <citation type="journal article" date="2017" name="Science">
        <title>Giant viruses with an expanded complement of translation system components.</title>
        <authorList>
            <person name="Schulz F."/>
            <person name="Yutin N."/>
            <person name="Ivanova N.N."/>
            <person name="Ortega D.R."/>
            <person name="Lee T.K."/>
            <person name="Vierheilig J."/>
            <person name="Daims H."/>
            <person name="Horn M."/>
            <person name="Wagner M."/>
            <person name="Jensen G.J."/>
            <person name="Kyrpides N.C."/>
            <person name="Koonin E.V."/>
            <person name="Woyke T."/>
        </authorList>
    </citation>
    <scope>NUCLEOTIDE SEQUENCE</scope>
    <source>
        <strain evidence="1">KNV1</strain>
    </source>
</reference>
<organism evidence="1">
    <name type="scientific">Klosneuvirus KNV1</name>
    <dbReference type="NCBI Taxonomy" id="1977640"/>
    <lineage>
        <taxon>Viruses</taxon>
        <taxon>Varidnaviria</taxon>
        <taxon>Bamfordvirae</taxon>
        <taxon>Nucleocytoviricota</taxon>
        <taxon>Megaviricetes</taxon>
        <taxon>Imitervirales</taxon>
        <taxon>Mimiviridae</taxon>
        <taxon>Klosneuvirinae</taxon>
        <taxon>Klosneuvirus</taxon>
    </lineage>
</organism>
<evidence type="ECO:0008006" key="2">
    <source>
        <dbReference type="Google" id="ProtNLM"/>
    </source>
</evidence>
<accession>A0A1V0SHS0</accession>
<dbReference type="EMBL" id="KY684108">
    <property type="protein sequence ID" value="ARF11178.1"/>
    <property type="molecule type" value="Genomic_DNA"/>
</dbReference>
<proteinExistence type="predicted"/>
<sequence>MIYKKCIECNVSKPVSEYAIRNLEKQTYHNRCKPCTNIYAKKWRDTNKISIKQKQTDWYITKGKNWKKEYTKTNKDKINKHSRNRYNSDKQYRIKRILRTRFYKMVNKKYKKSSMLNYLGIDINTFLNWIEYNFDDTMTWNNQGKTWDIDHVMPCDHYDLTIEENITYCFNWRNLRPMIKKENGEKSNKINMIYVIETMLKSIDFESLYIDNTTTI</sequence>
<gene>
    <name evidence="1" type="ORF">Klosneuvirus_1_35</name>
</gene>